<keyword evidence="15" id="KW-1185">Reference proteome</keyword>
<dbReference type="Gene3D" id="3.10.120.10">
    <property type="entry name" value="Cytochrome b5-like heme/steroid binding domain"/>
    <property type="match status" value="1"/>
</dbReference>
<evidence type="ECO:0000256" key="8">
    <source>
        <dbReference type="ARBA" id="ARBA00022989"/>
    </source>
</evidence>
<comment type="subcellular location">
    <subcellularLocation>
        <location evidence="1">Endoplasmic reticulum membrane</location>
        <topology evidence="1">Single-pass membrane protein</topology>
        <orientation evidence="1">Cytoplasmic side</orientation>
    </subcellularLocation>
</comment>
<dbReference type="InterPro" id="IPR001199">
    <property type="entry name" value="Cyt_B5-like_heme/steroid-bd"/>
</dbReference>
<dbReference type="GO" id="GO:0005789">
    <property type="term" value="C:endoplasmic reticulum membrane"/>
    <property type="evidence" value="ECO:0007669"/>
    <property type="project" value="UniProtKB-SubCell"/>
</dbReference>
<evidence type="ECO:0000256" key="1">
    <source>
        <dbReference type="ARBA" id="ARBA00004131"/>
    </source>
</evidence>
<keyword evidence="10" id="KW-0472">Membrane</keyword>
<name>A0A7J6XE28_THATH</name>
<dbReference type="PROSITE" id="PS00191">
    <property type="entry name" value="CYTOCHROME_B5_1"/>
    <property type="match status" value="1"/>
</dbReference>
<evidence type="ECO:0000256" key="10">
    <source>
        <dbReference type="ARBA" id="ARBA00023136"/>
    </source>
</evidence>
<dbReference type="OrthoDB" id="260519at2759"/>
<keyword evidence="7" id="KW-0249">Electron transport</keyword>
<evidence type="ECO:0000313" key="14">
    <source>
        <dbReference type="EMBL" id="KAF5208061.1"/>
    </source>
</evidence>
<sequence>DCGLLINDKIYDVTKFLGDHPGGSEVLLKAAGKDATTDFKNRLLSFATTTDEMMNGPKGEGTEWWNHCTEDGSNTRDDKSTSRCIVLYLCDANGGICIMYIDGSFSPKILGNASTRGRS</sequence>
<keyword evidence="9 12" id="KW-0408">Iron</keyword>
<dbReference type="GO" id="GO:0046872">
    <property type="term" value="F:metal ion binding"/>
    <property type="evidence" value="ECO:0007669"/>
    <property type="project" value="UniProtKB-UniRule"/>
</dbReference>
<comment type="similarity">
    <text evidence="11 12">Belongs to the cytochrome b5 family.</text>
</comment>
<keyword evidence="5 12" id="KW-0479">Metal-binding</keyword>
<proteinExistence type="inferred from homology"/>
<comment type="caution">
    <text evidence="14">The sequence shown here is derived from an EMBL/GenBank/DDBJ whole genome shotgun (WGS) entry which is preliminary data.</text>
</comment>
<dbReference type="InterPro" id="IPR018506">
    <property type="entry name" value="Cyt_B5_heme-BS"/>
</dbReference>
<evidence type="ECO:0000259" key="13">
    <source>
        <dbReference type="PROSITE" id="PS50255"/>
    </source>
</evidence>
<organism evidence="14 15">
    <name type="scientific">Thalictrum thalictroides</name>
    <name type="common">Rue-anemone</name>
    <name type="synonym">Anemone thalictroides</name>
    <dbReference type="NCBI Taxonomy" id="46969"/>
    <lineage>
        <taxon>Eukaryota</taxon>
        <taxon>Viridiplantae</taxon>
        <taxon>Streptophyta</taxon>
        <taxon>Embryophyta</taxon>
        <taxon>Tracheophyta</taxon>
        <taxon>Spermatophyta</taxon>
        <taxon>Magnoliopsida</taxon>
        <taxon>Ranunculales</taxon>
        <taxon>Ranunculaceae</taxon>
        <taxon>Thalictroideae</taxon>
        <taxon>Thalictrum</taxon>
    </lineage>
</organism>
<dbReference type="Pfam" id="PF00173">
    <property type="entry name" value="Cyt-b5"/>
    <property type="match status" value="1"/>
</dbReference>
<keyword evidence="4" id="KW-0812">Transmembrane</keyword>
<evidence type="ECO:0000256" key="5">
    <source>
        <dbReference type="ARBA" id="ARBA00022723"/>
    </source>
</evidence>
<dbReference type="EMBL" id="JABWDY010000533">
    <property type="protein sequence ID" value="KAF5208061.1"/>
    <property type="molecule type" value="Genomic_DNA"/>
</dbReference>
<dbReference type="InterPro" id="IPR036400">
    <property type="entry name" value="Cyt_B5-like_heme/steroid_sf"/>
</dbReference>
<dbReference type="PROSITE" id="PS50255">
    <property type="entry name" value="CYTOCHROME_B5_2"/>
    <property type="match status" value="1"/>
</dbReference>
<evidence type="ECO:0000256" key="12">
    <source>
        <dbReference type="RuleBase" id="RU362121"/>
    </source>
</evidence>
<dbReference type="AlphaFoldDB" id="A0A7J6XE28"/>
<keyword evidence="8" id="KW-1133">Transmembrane helix</keyword>
<dbReference type="PANTHER" id="PTHR19359">
    <property type="entry name" value="CYTOCHROME B5"/>
    <property type="match status" value="1"/>
</dbReference>
<reference evidence="14 15" key="1">
    <citation type="submission" date="2020-06" db="EMBL/GenBank/DDBJ databases">
        <title>Transcriptomic and genomic resources for Thalictrum thalictroides and T. hernandezii: Facilitating candidate gene discovery in an emerging model plant lineage.</title>
        <authorList>
            <person name="Arias T."/>
            <person name="Riano-Pachon D.M."/>
            <person name="Di Stilio V.S."/>
        </authorList>
    </citation>
    <scope>NUCLEOTIDE SEQUENCE [LARGE SCALE GENOMIC DNA]</scope>
    <source>
        <strain evidence="15">cv. WT478/WT964</strain>
        <tissue evidence="14">Leaves</tissue>
    </source>
</reference>
<evidence type="ECO:0000256" key="2">
    <source>
        <dbReference type="ARBA" id="ARBA00022448"/>
    </source>
</evidence>
<keyword evidence="6" id="KW-0256">Endoplasmic reticulum</keyword>
<feature type="domain" description="Cytochrome b5 heme-binding" evidence="13">
    <location>
        <begin position="1"/>
        <end position="54"/>
    </location>
</feature>
<dbReference type="GO" id="GO:0020037">
    <property type="term" value="F:heme binding"/>
    <property type="evidence" value="ECO:0007669"/>
    <property type="project" value="UniProtKB-UniRule"/>
</dbReference>
<evidence type="ECO:0000256" key="9">
    <source>
        <dbReference type="ARBA" id="ARBA00023004"/>
    </source>
</evidence>
<evidence type="ECO:0000256" key="7">
    <source>
        <dbReference type="ARBA" id="ARBA00022982"/>
    </source>
</evidence>
<evidence type="ECO:0000256" key="11">
    <source>
        <dbReference type="ARBA" id="ARBA00038168"/>
    </source>
</evidence>
<protein>
    <recommendedName>
        <fullName evidence="13">Cytochrome b5 heme-binding domain-containing protein</fullName>
    </recommendedName>
</protein>
<evidence type="ECO:0000256" key="3">
    <source>
        <dbReference type="ARBA" id="ARBA00022617"/>
    </source>
</evidence>
<gene>
    <name evidence="14" type="ORF">FRX31_002351</name>
</gene>
<keyword evidence="2" id="KW-0813">Transport</keyword>
<dbReference type="SUPFAM" id="SSF55856">
    <property type="entry name" value="Cytochrome b5-like heme/steroid binding domain"/>
    <property type="match status" value="1"/>
</dbReference>
<dbReference type="Proteomes" id="UP000554482">
    <property type="component" value="Unassembled WGS sequence"/>
</dbReference>
<evidence type="ECO:0000256" key="4">
    <source>
        <dbReference type="ARBA" id="ARBA00022692"/>
    </source>
</evidence>
<accession>A0A7J6XE28</accession>
<feature type="non-terminal residue" evidence="14">
    <location>
        <position position="1"/>
    </location>
</feature>
<dbReference type="PANTHER" id="PTHR19359:SF129">
    <property type="entry name" value="CYTOCHROME B5 ISOFORM B"/>
    <property type="match status" value="1"/>
</dbReference>
<dbReference type="PRINTS" id="PR00363">
    <property type="entry name" value="CYTOCHROMEB5"/>
</dbReference>
<dbReference type="InterPro" id="IPR050668">
    <property type="entry name" value="Cytochrome_b5"/>
</dbReference>
<evidence type="ECO:0000313" key="15">
    <source>
        <dbReference type="Proteomes" id="UP000554482"/>
    </source>
</evidence>
<evidence type="ECO:0000256" key="6">
    <source>
        <dbReference type="ARBA" id="ARBA00022824"/>
    </source>
</evidence>
<keyword evidence="3 12" id="KW-0349">Heme</keyword>